<feature type="compositionally biased region" description="Low complexity" evidence="1">
    <location>
        <begin position="178"/>
        <end position="222"/>
    </location>
</feature>
<feature type="region of interest" description="Disordered" evidence="1">
    <location>
        <begin position="166"/>
        <end position="233"/>
    </location>
</feature>
<evidence type="ECO:0000256" key="1">
    <source>
        <dbReference type="SAM" id="MobiDB-lite"/>
    </source>
</evidence>
<feature type="region of interest" description="Disordered" evidence="1">
    <location>
        <begin position="271"/>
        <end position="290"/>
    </location>
</feature>
<gene>
    <name evidence="2" type="ORF">JAAARDRAFT_197091</name>
</gene>
<evidence type="ECO:0000313" key="3">
    <source>
        <dbReference type="Proteomes" id="UP000027265"/>
    </source>
</evidence>
<reference evidence="3" key="1">
    <citation type="journal article" date="2014" name="Proc. Natl. Acad. Sci. U.S.A.">
        <title>Extensive sampling of basidiomycete genomes demonstrates inadequacy of the white-rot/brown-rot paradigm for wood decay fungi.</title>
        <authorList>
            <person name="Riley R."/>
            <person name="Salamov A.A."/>
            <person name="Brown D.W."/>
            <person name="Nagy L.G."/>
            <person name="Floudas D."/>
            <person name="Held B.W."/>
            <person name="Levasseur A."/>
            <person name="Lombard V."/>
            <person name="Morin E."/>
            <person name="Otillar R."/>
            <person name="Lindquist E.A."/>
            <person name="Sun H."/>
            <person name="LaButti K.M."/>
            <person name="Schmutz J."/>
            <person name="Jabbour D."/>
            <person name="Luo H."/>
            <person name="Baker S.E."/>
            <person name="Pisabarro A.G."/>
            <person name="Walton J.D."/>
            <person name="Blanchette R.A."/>
            <person name="Henrissat B."/>
            <person name="Martin F."/>
            <person name="Cullen D."/>
            <person name="Hibbett D.S."/>
            <person name="Grigoriev I.V."/>
        </authorList>
    </citation>
    <scope>NUCLEOTIDE SEQUENCE [LARGE SCALE GENOMIC DNA]</scope>
    <source>
        <strain evidence="3">MUCL 33604</strain>
    </source>
</reference>
<protein>
    <submittedName>
        <fullName evidence="2">Uncharacterized protein</fullName>
    </submittedName>
</protein>
<evidence type="ECO:0000313" key="2">
    <source>
        <dbReference type="EMBL" id="KDQ53999.1"/>
    </source>
</evidence>
<dbReference type="EMBL" id="KL197731">
    <property type="protein sequence ID" value="KDQ53999.1"/>
    <property type="molecule type" value="Genomic_DNA"/>
</dbReference>
<dbReference type="AlphaFoldDB" id="A0A067PGU9"/>
<feature type="region of interest" description="Disordered" evidence="1">
    <location>
        <begin position="383"/>
        <end position="417"/>
    </location>
</feature>
<keyword evidence="3" id="KW-1185">Reference proteome</keyword>
<dbReference type="HOGENOM" id="CLU_566270_0_0_1"/>
<organism evidence="2 3">
    <name type="scientific">Jaapia argillacea MUCL 33604</name>
    <dbReference type="NCBI Taxonomy" id="933084"/>
    <lineage>
        <taxon>Eukaryota</taxon>
        <taxon>Fungi</taxon>
        <taxon>Dikarya</taxon>
        <taxon>Basidiomycota</taxon>
        <taxon>Agaricomycotina</taxon>
        <taxon>Agaricomycetes</taxon>
        <taxon>Agaricomycetidae</taxon>
        <taxon>Jaapiales</taxon>
        <taxon>Jaapiaceae</taxon>
        <taxon>Jaapia</taxon>
    </lineage>
</organism>
<proteinExistence type="predicted"/>
<accession>A0A067PGU9</accession>
<sequence>MAPYTAPAVEELLSEWLSTHVKRLCEETAALYPGKPPSYDARAKQWRITGRCGRMHQVYINRGIHNPSDLGAVMEHCTDGCCKQRAIYLGTRLERDTLQSIQVQFREENAAKAIQRAREKRRPTGGLHRVPLDRKVALNASIVQNAGRQLPCQQVAPPPQHPCPFPCPSPLLEPQAGPSSSQLSSLPLSSQSSLLPSSSQPSSQPSSSQPSTLPLSSLSSPSSKPPALHKRKRVTNFDGMDVLEIFSDNDEVPVKKKPFYGSNVQYSLDIQSDGKGSGLSKRKGKERAPVDPAISPERYELRYDVDNDTDELVEIEDSEVVGSPSRSSAYGPASPLLACVLRSGKEFLPWTLASIGIPVKIDFQSMVNRACHADLVTDLFKTAHEDSPTPSPSVEPRPAEASIPPPNLLQDDGELTTHPSYLPIQHQHLSLEKRRSRNKRDKKHIAAQAVEDTNLKVIIYRCRGKAKKVSTNLKTSDLLVEG</sequence>
<dbReference type="InParanoid" id="A0A067PGU9"/>
<name>A0A067PGU9_9AGAM</name>
<dbReference type="Proteomes" id="UP000027265">
    <property type="component" value="Unassembled WGS sequence"/>
</dbReference>